<evidence type="ECO:0000313" key="2">
    <source>
        <dbReference type="EMBL" id="KKN14500.1"/>
    </source>
</evidence>
<name>A0A0F9N4K4_9ZZZZ</name>
<feature type="transmembrane region" description="Helical" evidence="1">
    <location>
        <begin position="26"/>
        <end position="44"/>
    </location>
</feature>
<keyword evidence="1" id="KW-0812">Transmembrane</keyword>
<reference evidence="2" key="1">
    <citation type="journal article" date="2015" name="Nature">
        <title>Complex archaea that bridge the gap between prokaryotes and eukaryotes.</title>
        <authorList>
            <person name="Spang A."/>
            <person name="Saw J.H."/>
            <person name="Jorgensen S.L."/>
            <person name="Zaremba-Niedzwiedzka K."/>
            <person name="Martijn J."/>
            <person name="Lind A.E."/>
            <person name="van Eijk R."/>
            <person name="Schleper C."/>
            <person name="Guy L."/>
            <person name="Ettema T.J."/>
        </authorList>
    </citation>
    <scope>NUCLEOTIDE SEQUENCE</scope>
</reference>
<gene>
    <name evidence="2" type="ORF">LCGC14_0995430</name>
</gene>
<sequence>MRIVSALLFILLVLFAVVQYNDPDGLLWAVIYGIPALFCALRAFKPDLVKSLWGYRTLSGAVILYVFGIFWYWPQAPGFWRQEVFWVTEEAREGMGMMIAFAALLIVWLGTRNQRKPI</sequence>
<dbReference type="PANTHER" id="PTHR34262">
    <property type="entry name" value="TRANSMEMBRANE PROTEIN 220"/>
    <property type="match status" value="1"/>
</dbReference>
<dbReference type="AlphaFoldDB" id="A0A0F9N4K4"/>
<evidence type="ECO:0000256" key="1">
    <source>
        <dbReference type="SAM" id="Phobius"/>
    </source>
</evidence>
<comment type="caution">
    <text evidence="2">The sequence shown here is derived from an EMBL/GenBank/DDBJ whole genome shotgun (WGS) entry which is preliminary data.</text>
</comment>
<proteinExistence type="predicted"/>
<feature type="transmembrane region" description="Helical" evidence="1">
    <location>
        <begin position="53"/>
        <end position="74"/>
    </location>
</feature>
<organism evidence="2">
    <name type="scientific">marine sediment metagenome</name>
    <dbReference type="NCBI Taxonomy" id="412755"/>
    <lineage>
        <taxon>unclassified sequences</taxon>
        <taxon>metagenomes</taxon>
        <taxon>ecological metagenomes</taxon>
    </lineage>
</organism>
<accession>A0A0F9N4K4</accession>
<feature type="transmembrane region" description="Helical" evidence="1">
    <location>
        <begin position="94"/>
        <end position="111"/>
    </location>
</feature>
<dbReference type="PANTHER" id="PTHR34262:SF1">
    <property type="entry name" value="TRANSMEMBRANE PROTEIN 220"/>
    <property type="match status" value="1"/>
</dbReference>
<keyword evidence="1" id="KW-0472">Membrane</keyword>
<dbReference type="Pfam" id="PF15071">
    <property type="entry name" value="TMEM220"/>
    <property type="match status" value="1"/>
</dbReference>
<evidence type="ECO:0008006" key="3">
    <source>
        <dbReference type="Google" id="ProtNLM"/>
    </source>
</evidence>
<keyword evidence="1" id="KW-1133">Transmembrane helix</keyword>
<dbReference type="InterPro" id="IPR029377">
    <property type="entry name" value="TMEM220"/>
</dbReference>
<dbReference type="EMBL" id="LAZR01003809">
    <property type="protein sequence ID" value="KKN14500.1"/>
    <property type="molecule type" value="Genomic_DNA"/>
</dbReference>
<protein>
    <recommendedName>
        <fullName evidence="3">Transmembrane family 220, helix</fullName>
    </recommendedName>
</protein>